<dbReference type="SUPFAM" id="SSF46689">
    <property type="entry name" value="Homeodomain-like"/>
    <property type="match status" value="1"/>
</dbReference>
<dbReference type="PROSITE" id="PS50045">
    <property type="entry name" value="SIGMA54_INTERACT_4"/>
    <property type="match status" value="1"/>
</dbReference>
<dbReference type="SMART" id="SM00382">
    <property type="entry name" value="AAA"/>
    <property type="match status" value="1"/>
</dbReference>
<dbReference type="InterPro" id="IPR027417">
    <property type="entry name" value="P-loop_NTPase"/>
</dbReference>
<keyword evidence="4" id="KW-0805">Transcription regulation</keyword>
<evidence type="ECO:0000259" key="9">
    <source>
        <dbReference type="PROSITE" id="PS50045"/>
    </source>
</evidence>
<sequence>MTAGRILVVEDDATLGLSLQQRLVLEGFTVRWARSAAEADAALKGAAPDIILSDIRLPDGDGETIMRRHFERFGLVPVIFMTAYGDIDQAVRLVRDGAVDYVSKPFDLDRLVETLQGISRRTSSGPQVGAAFSGSDAMRKIGATLMRAADIDLPVLILGETGTGKEVAARYVHEAGSRKTLPFVPVNCGALPAELADSLLFGHERGSFTGASGMHRGFFEEADEGTLFLDEIGDLSPVLQVKLLRVLETREFRRLGGSETRKFGARLVCATNKDLGAMVAEGQFREDLWFRINVIACKLPPLRERQEELPSLLESFASAAAARLGHGNIVVDAAAHEAAKRHRWPGNIRELINRVDRAVAMGDGHVLSEAELFPEGLVATDTGLGSTPDVNATLADVRDAAERAHIKAALARADGSPKEAAEALGVSRTTLWEKMRRLNISPDDN</sequence>
<evidence type="ECO:0000259" key="10">
    <source>
        <dbReference type="PROSITE" id="PS50110"/>
    </source>
</evidence>
<dbReference type="Pfam" id="PF02954">
    <property type="entry name" value="HTH_8"/>
    <property type="match status" value="1"/>
</dbReference>
<feature type="domain" description="Sigma-54 factor interaction" evidence="9">
    <location>
        <begin position="131"/>
        <end position="360"/>
    </location>
</feature>
<reference evidence="11 12" key="1">
    <citation type="submission" date="2018-09" db="EMBL/GenBank/DDBJ databases">
        <title>Rhizobium sp. MAE2-X.</title>
        <authorList>
            <person name="Lee Y."/>
            <person name="Jeon C.O."/>
        </authorList>
    </citation>
    <scope>NUCLEOTIDE SEQUENCE [LARGE SCALE GENOMIC DNA]</scope>
    <source>
        <strain evidence="11 12">MAE2-X</strain>
    </source>
</reference>
<keyword evidence="6" id="KW-0010">Activator</keyword>
<organism evidence="11 12">
    <name type="scientific">Rhizobium rosettiformans</name>
    <dbReference type="NCBI Taxonomy" id="1368430"/>
    <lineage>
        <taxon>Bacteria</taxon>
        <taxon>Pseudomonadati</taxon>
        <taxon>Pseudomonadota</taxon>
        <taxon>Alphaproteobacteria</taxon>
        <taxon>Hyphomicrobiales</taxon>
        <taxon>Rhizobiaceae</taxon>
        <taxon>Rhizobium/Agrobacterium group</taxon>
        <taxon>Rhizobium</taxon>
    </lineage>
</organism>
<keyword evidence="1" id="KW-0547">Nucleotide-binding</keyword>
<gene>
    <name evidence="11" type="ORF">D4A92_10860</name>
</gene>
<keyword evidence="8" id="KW-0597">Phosphoprotein</keyword>
<evidence type="ECO:0000256" key="2">
    <source>
        <dbReference type="ARBA" id="ARBA00022840"/>
    </source>
</evidence>
<dbReference type="PANTHER" id="PTHR32071:SF122">
    <property type="entry name" value="SIGMA FACTOR"/>
    <property type="match status" value="1"/>
</dbReference>
<dbReference type="Gene3D" id="1.10.8.60">
    <property type="match status" value="1"/>
</dbReference>
<proteinExistence type="predicted"/>
<feature type="domain" description="Response regulatory" evidence="10">
    <location>
        <begin position="5"/>
        <end position="119"/>
    </location>
</feature>
<dbReference type="InterPro" id="IPR001789">
    <property type="entry name" value="Sig_transdc_resp-reg_receiver"/>
</dbReference>
<keyword evidence="12" id="KW-1185">Reference proteome</keyword>
<dbReference type="Pfam" id="PF00072">
    <property type="entry name" value="Response_reg"/>
    <property type="match status" value="1"/>
</dbReference>
<keyword evidence="2" id="KW-0067">ATP-binding</keyword>
<evidence type="ECO:0000313" key="12">
    <source>
        <dbReference type="Proteomes" id="UP000596351"/>
    </source>
</evidence>
<feature type="modified residue" description="4-aspartylphosphate" evidence="8">
    <location>
        <position position="54"/>
    </location>
</feature>
<dbReference type="Gene3D" id="3.40.50.300">
    <property type="entry name" value="P-loop containing nucleotide triphosphate hydrolases"/>
    <property type="match status" value="1"/>
</dbReference>
<keyword evidence="3" id="KW-0902">Two-component regulatory system</keyword>
<evidence type="ECO:0000256" key="8">
    <source>
        <dbReference type="PROSITE-ProRule" id="PRU00169"/>
    </source>
</evidence>
<dbReference type="Gene3D" id="1.10.10.60">
    <property type="entry name" value="Homeodomain-like"/>
    <property type="match status" value="1"/>
</dbReference>
<evidence type="ECO:0000256" key="4">
    <source>
        <dbReference type="ARBA" id="ARBA00023015"/>
    </source>
</evidence>
<dbReference type="EMBL" id="CP032405">
    <property type="protein sequence ID" value="QRF51899.1"/>
    <property type="molecule type" value="Genomic_DNA"/>
</dbReference>
<keyword evidence="5" id="KW-0238">DNA-binding</keyword>
<dbReference type="InterPro" id="IPR002078">
    <property type="entry name" value="Sigma_54_int"/>
</dbReference>
<dbReference type="PROSITE" id="PS50110">
    <property type="entry name" value="RESPONSE_REGULATORY"/>
    <property type="match status" value="1"/>
</dbReference>
<name>A0ABX7EU80_9HYPH</name>
<dbReference type="SMART" id="SM00448">
    <property type="entry name" value="REC"/>
    <property type="match status" value="1"/>
</dbReference>
<dbReference type="Pfam" id="PF25601">
    <property type="entry name" value="AAA_lid_14"/>
    <property type="match status" value="1"/>
</dbReference>
<dbReference type="InterPro" id="IPR025943">
    <property type="entry name" value="Sigma_54_int_dom_ATP-bd_2"/>
</dbReference>
<dbReference type="PROSITE" id="PS00676">
    <property type="entry name" value="SIGMA54_INTERACT_2"/>
    <property type="match status" value="1"/>
</dbReference>
<evidence type="ECO:0000256" key="3">
    <source>
        <dbReference type="ARBA" id="ARBA00023012"/>
    </source>
</evidence>
<dbReference type="RefSeq" id="WP_203012923.1">
    <property type="nucleotide sequence ID" value="NZ_CP032405.1"/>
</dbReference>
<dbReference type="InterPro" id="IPR002197">
    <property type="entry name" value="HTH_Fis"/>
</dbReference>
<dbReference type="CDD" id="cd00009">
    <property type="entry name" value="AAA"/>
    <property type="match status" value="1"/>
</dbReference>
<dbReference type="PRINTS" id="PR01590">
    <property type="entry name" value="HTHFIS"/>
</dbReference>
<dbReference type="PROSITE" id="PS00688">
    <property type="entry name" value="SIGMA54_INTERACT_3"/>
    <property type="match status" value="1"/>
</dbReference>
<dbReference type="SUPFAM" id="SSF52172">
    <property type="entry name" value="CheY-like"/>
    <property type="match status" value="1"/>
</dbReference>
<dbReference type="InterPro" id="IPR009057">
    <property type="entry name" value="Homeodomain-like_sf"/>
</dbReference>
<keyword evidence="7" id="KW-0804">Transcription</keyword>
<protein>
    <submittedName>
        <fullName evidence="11">Sigma-54-dependent Fis family transcriptional regulator</fullName>
    </submittedName>
</protein>
<dbReference type="SUPFAM" id="SSF52540">
    <property type="entry name" value="P-loop containing nucleoside triphosphate hydrolases"/>
    <property type="match status" value="1"/>
</dbReference>
<dbReference type="InterPro" id="IPR003593">
    <property type="entry name" value="AAA+_ATPase"/>
</dbReference>
<dbReference type="Proteomes" id="UP000596351">
    <property type="component" value="Chromosome"/>
</dbReference>
<dbReference type="InterPro" id="IPR058031">
    <property type="entry name" value="AAA_lid_NorR"/>
</dbReference>
<evidence type="ECO:0000313" key="11">
    <source>
        <dbReference type="EMBL" id="QRF51899.1"/>
    </source>
</evidence>
<dbReference type="PANTHER" id="PTHR32071">
    <property type="entry name" value="TRANSCRIPTIONAL REGULATORY PROTEIN"/>
    <property type="match status" value="1"/>
</dbReference>
<evidence type="ECO:0000256" key="1">
    <source>
        <dbReference type="ARBA" id="ARBA00022741"/>
    </source>
</evidence>
<dbReference type="InterPro" id="IPR025944">
    <property type="entry name" value="Sigma_54_int_dom_CS"/>
</dbReference>
<evidence type="ECO:0000256" key="6">
    <source>
        <dbReference type="ARBA" id="ARBA00023159"/>
    </source>
</evidence>
<dbReference type="InterPro" id="IPR011006">
    <property type="entry name" value="CheY-like_superfamily"/>
</dbReference>
<evidence type="ECO:0000256" key="5">
    <source>
        <dbReference type="ARBA" id="ARBA00023125"/>
    </source>
</evidence>
<evidence type="ECO:0000256" key="7">
    <source>
        <dbReference type="ARBA" id="ARBA00023163"/>
    </source>
</evidence>
<dbReference type="Gene3D" id="3.40.50.2300">
    <property type="match status" value="1"/>
</dbReference>
<accession>A0ABX7EU80</accession>
<dbReference type="Pfam" id="PF00158">
    <property type="entry name" value="Sigma54_activat"/>
    <property type="match status" value="1"/>
</dbReference>